<name>A0A1G6WUH7_9EURY</name>
<dbReference type="EMBL" id="FMZP01000040">
    <property type="protein sequence ID" value="SDD69464.1"/>
    <property type="molecule type" value="Genomic_DNA"/>
</dbReference>
<gene>
    <name evidence="2" type="ORF">SAMN05192552_104016</name>
</gene>
<reference evidence="2 3" key="1">
    <citation type="submission" date="2016-10" db="EMBL/GenBank/DDBJ databases">
        <authorList>
            <person name="Varghese N."/>
            <person name="Submissions S."/>
        </authorList>
    </citation>
    <scope>NUCLEOTIDE SEQUENCE [LARGE SCALE GENOMIC DNA]</scope>
    <source>
        <strain evidence="2 3">CDM_1</strain>
    </source>
</reference>
<feature type="domain" description="Transcription regulator TrmB N-terminal" evidence="1">
    <location>
        <begin position="11"/>
        <end position="75"/>
    </location>
</feature>
<dbReference type="Gene3D" id="1.10.10.10">
    <property type="entry name" value="Winged helix-like DNA-binding domain superfamily/Winged helix DNA-binding domain"/>
    <property type="match status" value="1"/>
</dbReference>
<dbReference type="InterPro" id="IPR051797">
    <property type="entry name" value="TrmB-like"/>
</dbReference>
<dbReference type="InterPro" id="IPR002831">
    <property type="entry name" value="Tscrpt_reg_TrmB_N"/>
</dbReference>
<evidence type="ECO:0000313" key="2">
    <source>
        <dbReference type="EMBL" id="SDD69464.1"/>
    </source>
</evidence>
<dbReference type="Proteomes" id="UP000324021">
    <property type="component" value="Unassembled WGS sequence"/>
</dbReference>
<dbReference type="PANTHER" id="PTHR34293:SF1">
    <property type="entry name" value="HTH-TYPE TRANSCRIPTIONAL REGULATOR TRMBL2"/>
    <property type="match status" value="1"/>
</dbReference>
<dbReference type="RefSeq" id="WP_149782564.1">
    <property type="nucleotide sequence ID" value="NZ_FMZP01000040.1"/>
</dbReference>
<dbReference type="SUPFAM" id="SSF46785">
    <property type="entry name" value="Winged helix' DNA-binding domain"/>
    <property type="match status" value="1"/>
</dbReference>
<sequence>MTDDAEAVFEQLELKEYETTALKHILTLGRTTAPNLAEATGIPKARIYGILDTLADRGFIKIIPGRPKEYQPKPPATILDQAKTNRQQEYEKFCADLEAVRDPFIDRFQPLYEQASDDITPADELFYVVSVGEPSERETKSLYREAADSVYVITKSFEYFDAVEPAIQDALDQDVSIQALFLHPRHLSATNQEIQSTVIDYVTDKYPEIAIRFSTELLPWRGTLIDPSMDYETGQAIVLVEEKDVPLHMRQAAVTENGSFVAGLHRYFDLIWEYDSVEKIE</sequence>
<dbReference type="PANTHER" id="PTHR34293">
    <property type="entry name" value="HTH-TYPE TRANSCRIPTIONAL REGULATOR TRMBL2"/>
    <property type="match status" value="1"/>
</dbReference>
<evidence type="ECO:0000313" key="3">
    <source>
        <dbReference type="Proteomes" id="UP000324021"/>
    </source>
</evidence>
<dbReference type="InterPro" id="IPR036390">
    <property type="entry name" value="WH_DNA-bd_sf"/>
</dbReference>
<dbReference type="Pfam" id="PF01978">
    <property type="entry name" value="TrmB"/>
    <property type="match status" value="1"/>
</dbReference>
<organism evidence="2 3">
    <name type="scientific">Natrinema hispanicum</name>
    <dbReference type="NCBI Taxonomy" id="392421"/>
    <lineage>
        <taxon>Archaea</taxon>
        <taxon>Methanobacteriati</taxon>
        <taxon>Methanobacteriota</taxon>
        <taxon>Stenosarchaea group</taxon>
        <taxon>Halobacteria</taxon>
        <taxon>Halobacteriales</taxon>
        <taxon>Natrialbaceae</taxon>
        <taxon>Natrinema</taxon>
    </lineage>
</organism>
<dbReference type="InterPro" id="IPR036388">
    <property type="entry name" value="WH-like_DNA-bd_sf"/>
</dbReference>
<evidence type="ECO:0000259" key="1">
    <source>
        <dbReference type="Pfam" id="PF01978"/>
    </source>
</evidence>
<protein>
    <submittedName>
        <fullName evidence="2">Sugar-specific transcriptional regulator TrmB</fullName>
    </submittedName>
</protein>
<proteinExistence type="predicted"/>
<dbReference type="AlphaFoldDB" id="A0A1G6WUH7"/>
<accession>A0A1G6WUH7</accession>